<comment type="caution">
    <text evidence="1">The sequence shown here is derived from an EMBL/GenBank/DDBJ whole genome shotgun (WGS) entry which is preliminary data.</text>
</comment>
<name>A0ABY1B6Z0_9PSED</name>
<evidence type="ECO:0000313" key="1">
    <source>
        <dbReference type="EMBL" id="SEQ11091.1"/>
    </source>
</evidence>
<gene>
    <name evidence="1" type="ORF">SAMN05216600_103306</name>
</gene>
<proteinExistence type="predicted"/>
<sequence>MRNLLLILGCAGLLAGCSTPPPRDASGAWINQAAIDAAMAGTPLREALLAYGPNLEWQLDPANGSARLSNGLEVAEGRLRTLPDGQLRVIFASDDQDQLSLEQDSLVQAPSASWPAQRFARSTLELPPGAPTGSRFEHSLYQAYLSGTWRIEQGLGQGGLVRFDPDGRLEGLPGAERYALCLAGDCAAMTGEQDSIWLQLGEQGQVWIFEREQDQLRLFDANNAARPDEVPDYRKGELRWHLQRD</sequence>
<keyword evidence="2" id="KW-1185">Reference proteome</keyword>
<dbReference type="EMBL" id="FOFP01000003">
    <property type="protein sequence ID" value="SEQ11091.1"/>
    <property type="molecule type" value="Genomic_DNA"/>
</dbReference>
<dbReference type="PROSITE" id="PS51257">
    <property type="entry name" value="PROKAR_LIPOPROTEIN"/>
    <property type="match status" value="1"/>
</dbReference>
<dbReference type="RefSeq" id="WP_069516531.1">
    <property type="nucleotide sequence ID" value="NZ_FOFP01000003.1"/>
</dbReference>
<accession>A0ABY1B6Z0</accession>
<dbReference type="Proteomes" id="UP000198512">
    <property type="component" value="Unassembled WGS sequence"/>
</dbReference>
<evidence type="ECO:0008006" key="3">
    <source>
        <dbReference type="Google" id="ProtNLM"/>
    </source>
</evidence>
<protein>
    <recommendedName>
        <fullName evidence="3">Lipoprotein</fullName>
    </recommendedName>
</protein>
<organism evidence="1 2">
    <name type="scientific">Pseudomonas cuatrocienegasensis</name>
    <dbReference type="NCBI Taxonomy" id="543360"/>
    <lineage>
        <taxon>Bacteria</taxon>
        <taxon>Pseudomonadati</taxon>
        <taxon>Pseudomonadota</taxon>
        <taxon>Gammaproteobacteria</taxon>
        <taxon>Pseudomonadales</taxon>
        <taxon>Pseudomonadaceae</taxon>
        <taxon>Pseudomonas</taxon>
    </lineage>
</organism>
<reference evidence="1 2" key="1">
    <citation type="submission" date="2016-10" db="EMBL/GenBank/DDBJ databases">
        <authorList>
            <person name="Varghese N."/>
            <person name="Submissions S."/>
        </authorList>
    </citation>
    <scope>NUCLEOTIDE SEQUENCE [LARGE SCALE GENOMIC DNA]</scope>
    <source>
        <strain evidence="1 2">CIP 109853</strain>
    </source>
</reference>
<evidence type="ECO:0000313" key="2">
    <source>
        <dbReference type="Proteomes" id="UP000198512"/>
    </source>
</evidence>